<dbReference type="PANTHER" id="PTHR30606:SF10">
    <property type="entry name" value="PHOSPHATIDYLINOSITOL MANNOSIDE ACYLTRANSFERASE"/>
    <property type="match status" value="1"/>
</dbReference>
<gene>
    <name evidence="7" type="ORF">SAMN05216258_110107</name>
</gene>
<evidence type="ECO:0000256" key="5">
    <source>
        <dbReference type="ARBA" id="ARBA00023136"/>
    </source>
</evidence>
<sequence length="311" mass="33925">MSRARPLHRRILDRIEMGAARLLQAIALALPGEAWAEAAGRAIGPLWPGVVKRVADNLALVRPDASRAEARALTAGVCGQFARLAVEYLDLHRIAADRGRLEIEDAGSLLAALEAGRGVVLVTGHFGCWEAVRLAVRRASAEAGPQAGGARDCALIYRAFNNPLFDAWSQTVIAHAGTPVLHKGREGTRALLRHVARKGVALILVDQRQTGSPLLPFLGREAETALAAAELALRFDAALIPARGLRLPDGRFSVRFEPEIARSDAPTMMAEVNARIGAWIEAWPEQWFWLHRRWKTRPRGERIRAARGETG</sequence>
<dbReference type="CDD" id="cd07984">
    <property type="entry name" value="LPLAT_LABLAT-like"/>
    <property type="match status" value="1"/>
</dbReference>
<accession>A0A1I3LMY7</accession>
<evidence type="ECO:0000256" key="6">
    <source>
        <dbReference type="ARBA" id="ARBA00023315"/>
    </source>
</evidence>
<protein>
    <submittedName>
        <fullName evidence="7">KDO2-lipid IV(A) lauroyltransferase</fullName>
    </submittedName>
</protein>
<dbReference type="PANTHER" id="PTHR30606">
    <property type="entry name" value="LIPID A BIOSYNTHESIS LAUROYL ACYLTRANSFERASE"/>
    <property type="match status" value="1"/>
</dbReference>
<keyword evidence="3" id="KW-0997">Cell inner membrane</keyword>
<dbReference type="InterPro" id="IPR004960">
    <property type="entry name" value="LipA_acyltrans"/>
</dbReference>
<organism evidence="7 8">
    <name type="scientific">Albimonas pacifica</name>
    <dbReference type="NCBI Taxonomy" id="1114924"/>
    <lineage>
        <taxon>Bacteria</taxon>
        <taxon>Pseudomonadati</taxon>
        <taxon>Pseudomonadota</taxon>
        <taxon>Alphaproteobacteria</taxon>
        <taxon>Rhodobacterales</taxon>
        <taxon>Paracoccaceae</taxon>
        <taxon>Albimonas</taxon>
    </lineage>
</organism>
<proteinExistence type="predicted"/>
<dbReference type="Pfam" id="PF03279">
    <property type="entry name" value="Lip_A_acyltrans"/>
    <property type="match status" value="1"/>
</dbReference>
<name>A0A1I3LMY7_9RHOB</name>
<keyword evidence="6" id="KW-0012">Acyltransferase</keyword>
<dbReference type="GO" id="GO:0016746">
    <property type="term" value="F:acyltransferase activity"/>
    <property type="evidence" value="ECO:0007669"/>
    <property type="project" value="UniProtKB-KW"/>
</dbReference>
<reference evidence="7 8" key="1">
    <citation type="submission" date="2016-10" db="EMBL/GenBank/DDBJ databases">
        <authorList>
            <person name="de Groot N.N."/>
        </authorList>
    </citation>
    <scope>NUCLEOTIDE SEQUENCE [LARGE SCALE GENOMIC DNA]</scope>
    <source>
        <strain evidence="7 8">CGMCC 1.11030</strain>
    </source>
</reference>
<evidence type="ECO:0000256" key="4">
    <source>
        <dbReference type="ARBA" id="ARBA00022679"/>
    </source>
</evidence>
<keyword evidence="8" id="KW-1185">Reference proteome</keyword>
<dbReference type="GO" id="GO:0009247">
    <property type="term" value="P:glycolipid biosynthetic process"/>
    <property type="evidence" value="ECO:0007669"/>
    <property type="project" value="UniProtKB-ARBA"/>
</dbReference>
<keyword evidence="2" id="KW-1003">Cell membrane</keyword>
<dbReference type="AlphaFoldDB" id="A0A1I3LMY7"/>
<evidence type="ECO:0000313" key="8">
    <source>
        <dbReference type="Proteomes" id="UP000199377"/>
    </source>
</evidence>
<dbReference type="OrthoDB" id="9801955at2"/>
<dbReference type="EMBL" id="FOQH01000010">
    <property type="protein sequence ID" value="SFI86118.1"/>
    <property type="molecule type" value="Genomic_DNA"/>
</dbReference>
<dbReference type="Proteomes" id="UP000199377">
    <property type="component" value="Unassembled WGS sequence"/>
</dbReference>
<dbReference type="STRING" id="1114924.SAMN05216258_110107"/>
<keyword evidence="4 7" id="KW-0808">Transferase</keyword>
<dbReference type="RefSeq" id="WP_092863300.1">
    <property type="nucleotide sequence ID" value="NZ_FOQH01000010.1"/>
</dbReference>
<dbReference type="GO" id="GO:0005886">
    <property type="term" value="C:plasma membrane"/>
    <property type="evidence" value="ECO:0007669"/>
    <property type="project" value="UniProtKB-SubCell"/>
</dbReference>
<evidence type="ECO:0000256" key="1">
    <source>
        <dbReference type="ARBA" id="ARBA00004533"/>
    </source>
</evidence>
<evidence type="ECO:0000256" key="3">
    <source>
        <dbReference type="ARBA" id="ARBA00022519"/>
    </source>
</evidence>
<evidence type="ECO:0000313" key="7">
    <source>
        <dbReference type="EMBL" id="SFI86118.1"/>
    </source>
</evidence>
<comment type="subcellular location">
    <subcellularLocation>
        <location evidence="1">Cell inner membrane</location>
    </subcellularLocation>
</comment>
<keyword evidence="5" id="KW-0472">Membrane</keyword>
<evidence type="ECO:0000256" key="2">
    <source>
        <dbReference type="ARBA" id="ARBA00022475"/>
    </source>
</evidence>